<organism evidence="2 3">
    <name type="scientific">Phytophthora palmivora</name>
    <dbReference type="NCBI Taxonomy" id="4796"/>
    <lineage>
        <taxon>Eukaryota</taxon>
        <taxon>Sar</taxon>
        <taxon>Stramenopiles</taxon>
        <taxon>Oomycota</taxon>
        <taxon>Peronosporomycetes</taxon>
        <taxon>Peronosporales</taxon>
        <taxon>Peronosporaceae</taxon>
        <taxon>Phytophthora</taxon>
    </lineage>
</organism>
<evidence type="ECO:0000313" key="3">
    <source>
        <dbReference type="Proteomes" id="UP000237271"/>
    </source>
</evidence>
<dbReference type="EMBL" id="NCKW01001856">
    <property type="protein sequence ID" value="POM79006.1"/>
    <property type="molecule type" value="Genomic_DNA"/>
</dbReference>
<accession>A0A2P4YMJ9</accession>
<comment type="caution">
    <text evidence="2">The sequence shown here is derived from an EMBL/GenBank/DDBJ whole genome shotgun (WGS) entry which is preliminary data.</text>
</comment>
<gene>
    <name evidence="2" type="ORF">PHPALM_3395</name>
</gene>
<dbReference type="Pfam" id="PF05699">
    <property type="entry name" value="Dimer_Tnp_hAT"/>
    <property type="match status" value="1"/>
</dbReference>
<dbReference type="Proteomes" id="UP000237271">
    <property type="component" value="Unassembled WGS sequence"/>
</dbReference>
<dbReference type="InterPro" id="IPR012337">
    <property type="entry name" value="RNaseH-like_sf"/>
</dbReference>
<sequence length="297" mass="33123">MSSSKWLVRAHAIITATFGKSLGFINLCETRWNIIQGCFASLLRVRNALLHVAIKCDDDGEFPEALRDFSDPNFVVAAVGTIRPLSPTNYSFNGNAVQFWSFAGAIRHDSKLPNLASVILSIAVNTATYERYFSELAAIYTARKNRMDPDKTRKFSLIRQSIRLLDETAGGTKDNVEIRRIVVAGERKRVGNCDAVPVITMTELEERVDEDQCGSGLRAECVGESEGKEAEILRDKGLEQCVFNGFDEVIQEPDTSVFPQTNVKTYPQETKLTGLRGQKFSLMTIFSLKARLGWLLT</sequence>
<evidence type="ECO:0000313" key="2">
    <source>
        <dbReference type="EMBL" id="POM79006.1"/>
    </source>
</evidence>
<protein>
    <recommendedName>
        <fullName evidence="1">HAT C-terminal dimerisation domain-containing protein</fullName>
    </recommendedName>
</protein>
<dbReference type="OrthoDB" id="91442at2759"/>
<feature type="domain" description="HAT C-terminal dimerisation" evidence="1">
    <location>
        <begin position="99"/>
        <end position="159"/>
    </location>
</feature>
<dbReference type="InterPro" id="IPR008906">
    <property type="entry name" value="HATC_C_dom"/>
</dbReference>
<proteinExistence type="predicted"/>
<reference evidence="2 3" key="1">
    <citation type="journal article" date="2017" name="Genome Biol. Evol.">
        <title>Phytophthora megakarya and P. palmivora, closely related causal agents of cacao black pod rot, underwent increases in genome sizes and gene numbers by different mechanisms.</title>
        <authorList>
            <person name="Ali S.S."/>
            <person name="Shao J."/>
            <person name="Lary D.J."/>
            <person name="Kronmiller B."/>
            <person name="Shen D."/>
            <person name="Strem M.D."/>
            <person name="Amoako-Attah I."/>
            <person name="Akrofi A.Y."/>
            <person name="Begoude B.A."/>
            <person name="Ten Hoopen G.M."/>
            <person name="Coulibaly K."/>
            <person name="Kebe B.I."/>
            <person name="Melnick R.L."/>
            <person name="Guiltinan M.J."/>
            <person name="Tyler B.M."/>
            <person name="Meinhardt L.W."/>
            <person name="Bailey B.A."/>
        </authorList>
    </citation>
    <scope>NUCLEOTIDE SEQUENCE [LARGE SCALE GENOMIC DNA]</scope>
    <source>
        <strain evidence="3">sbr112.9</strain>
    </source>
</reference>
<dbReference type="GO" id="GO:0046983">
    <property type="term" value="F:protein dimerization activity"/>
    <property type="evidence" value="ECO:0007669"/>
    <property type="project" value="InterPro"/>
</dbReference>
<evidence type="ECO:0000259" key="1">
    <source>
        <dbReference type="Pfam" id="PF05699"/>
    </source>
</evidence>
<name>A0A2P4YMJ9_9STRA</name>
<keyword evidence="3" id="KW-1185">Reference proteome</keyword>
<dbReference type="SUPFAM" id="SSF53098">
    <property type="entry name" value="Ribonuclease H-like"/>
    <property type="match status" value="1"/>
</dbReference>
<dbReference type="AlphaFoldDB" id="A0A2P4YMJ9"/>